<name>A0A6C0HT28_9ZZZZ</name>
<dbReference type="EMBL" id="MN740009">
    <property type="protein sequence ID" value="QHT83467.1"/>
    <property type="molecule type" value="Genomic_DNA"/>
</dbReference>
<reference evidence="2" key="1">
    <citation type="journal article" date="2020" name="Nature">
        <title>Giant virus diversity and host interactions through global metagenomics.</title>
        <authorList>
            <person name="Schulz F."/>
            <person name="Roux S."/>
            <person name="Paez-Espino D."/>
            <person name="Jungbluth S."/>
            <person name="Walsh D.A."/>
            <person name="Denef V.J."/>
            <person name="McMahon K.D."/>
            <person name="Konstantinidis K.T."/>
            <person name="Eloe-Fadrosh E.A."/>
            <person name="Kyrpides N.C."/>
            <person name="Woyke T."/>
        </authorList>
    </citation>
    <scope>NUCLEOTIDE SEQUENCE</scope>
    <source>
        <strain evidence="2">GVMAG-M-3300023184-167</strain>
    </source>
</reference>
<dbReference type="AlphaFoldDB" id="A0A6C0HT28"/>
<evidence type="ECO:0000313" key="2">
    <source>
        <dbReference type="EMBL" id="QHT83467.1"/>
    </source>
</evidence>
<feature type="region of interest" description="Disordered" evidence="1">
    <location>
        <begin position="1"/>
        <end position="29"/>
    </location>
</feature>
<evidence type="ECO:0000256" key="1">
    <source>
        <dbReference type="SAM" id="MobiDB-lite"/>
    </source>
</evidence>
<sequence>MRKTRSKRSVKKTRSKRTKRKTRLHGFLF</sequence>
<protein>
    <submittedName>
        <fullName evidence="2">Uncharacterized protein</fullName>
    </submittedName>
</protein>
<accession>A0A6C0HT28</accession>
<organism evidence="2">
    <name type="scientific">viral metagenome</name>
    <dbReference type="NCBI Taxonomy" id="1070528"/>
    <lineage>
        <taxon>unclassified sequences</taxon>
        <taxon>metagenomes</taxon>
        <taxon>organismal metagenomes</taxon>
    </lineage>
</organism>
<proteinExistence type="predicted"/>